<reference evidence="7" key="1">
    <citation type="journal article" date="2014" name="Science">
        <title>Ancient hybridizations among the ancestral genomes of bread wheat.</title>
        <authorList>
            <consortium name="International Wheat Genome Sequencing Consortium,"/>
            <person name="Marcussen T."/>
            <person name="Sandve S.R."/>
            <person name="Heier L."/>
            <person name="Spannagl M."/>
            <person name="Pfeifer M."/>
            <person name="Jakobsen K.S."/>
            <person name="Wulff B.B."/>
            <person name="Steuernagel B."/>
            <person name="Mayer K.F."/>
            <person name="Olsen O.A."/>
        </authorList>
    </citation>
    <scope>NUCLEOTIDE SEQUENCE [LARGE SCALE GENOMIC DNA]</scope>
    <source>
        <strain evidence="7">cv. AL8/78</strain>
    </source>
</reference>
<dbReference type="Proteomes" id="UP000015105">
    <property type="component" value="Chromosome 6D"/>
</dbReference>
<evidence type="ECO:0000313" key="6">
    <source>
        <dbReference type="EnsemblPlants" id="AET6Gv20603000.2"/>
    </source>
</evidence>
<dbReference type="InterPro" id="IPR050587">
    <property type="entry name" value="GNT1/Glycosyltrans_8"/>
</dbReference>
<dbReference type="EC" id="2.4.1.-" evidence="3"/>
<dbReference type="AlphaFoldDB" id="A0A453P4A8"/>
<name>A0A453P4A8_AEGTS</name>
<evidence type="ECO:0000256" key="2">
    <source>
        <dbReference type="ARBA" id="ARBA00023211"/>
    </source>
</evidence>
<keyword evidence="7" id="KW-1185">Reference proteome</keyword>
<feature type="chain" id="PRO_5019518880" description="Hexosyltransferase" evidence="5">
    <location>
        <begin position="25"/>
        <end position="333"/>
    </location>
</feature>
<dbReference type="CDD" id="cd02537">
    <property type="entry name" value="GT8_Glycogenin"/>
    <property type="match status" value="1"/>
</dbReference>
<keyword evidence="1" id="KW-0808">Transferase</keyword>
<dbReference type="InterPro" id="IPR002495">
    <property type="entry name" value="Glyco_trans_8"/>
</dbReference>
<evidence type="ECO:0000256" key="5">
    <source>
        <dbReference type="SAM" id="SignalP"/>
    </source>
</evidence>
<protein>
    <recommendedName>
        <fullName evidence="3">Hexosyltransferase</fullName>
        <ecNumber evidence="3">2.4.1.-</ecNumber>
    </recommendedName>
</protein>
<dbReference type="EnsemblPlants" id="AET6Gv20603000.2">
    <property type="protein sequence ID" value="AET6Gv20603000.2"/>
    <property type="gene ID" value="AET6Gv20603000"/>
</dbReference>
<dbReference type="Gramene" id="AET6Gv20603000.2">
    <property type="protein sequence ID" value="AET6Gv20603000.2"/>
    <property type="gene ID" value="AET6Gv20603000"/>
</dbReference>
<sequence length="333" mass="37205">MRWRPRKLGLWAALLAAVALLAVGGGGGVAAAAGAEEAYVTLLYGDEFVLGVRVLGKSIRDMGTRRDLVVLVSDGVSDYSRKLLEADGFIVKHIILLANPNQVRPTRFWGVYTKLKIFNMTTYRKVVYLDADTVVVKSIEDLFNCGKFCANLKHSERMNSGVMVVEPSETLFKDMMSKVDSLPSYTGGDQGFLNSYYAEFANSRVFDPNKPLTPEPETQRLSTLYNADVGLYMLANKVYTMHSHIDHIFVLHSLILTLLLLPFPGPYASRSYVHRAAPLLLHFLGSITLGALYTQSIIQVYSLVLTKKKKSPRILVIHIRLSFILEYVHIQIC</sequence>
<comment type="similarity">
    <text evidence="3">Belongs to the glycosyltransferase 8 family.</text>
</comment>
<reference evidence="6" key="3">
    <citation type="journal article" date="2017" name="Nature">
        <title>Genome sequence of the progenitor of the wheat D genome Aegilops tauschii.</title>
        <authorList>
            <person name="Luo M.C."/>
            <person name="Gu Y.Q."/>
            <person name="Puiu D."/>
            <person name="Wang H."/>
            <person name="Twardziok S.O."/>
            <person name="Deal K.R."/>
            <person name="Huo N."/>
            <person name="Zhu T."/>
            <person name="Wang L."/>
            <person name="Wang Y."/>
            <person name="McGuire P.E."/>
            <person name="Liu S."/>
            <person name="Long H."/>
            <person name="Ramasamy R.K."/>
            <person name="Rodriguez J.C."/>
            <person name="Van S.L."/>
            <person name="Yuan L."/>
            <person name="Wang Z."/>
            <person name="Xia Z."/>
            <person name="Xiao L."/>
            <person name="Anderson O.D."/>
            <person name="Ouyang S."/>
            <person name="Liang Y."/>
            <person name="Zimin A.V."/>
            <person name="Pertea G."/>
            <person name="Qi P."/>
            <person name="Bennetzen J.L."/>
            <person name="Dai X."/>
            <person name="Dawson M.W."/>
            <person name="Muller H.G."/>
            <person name="Kugler K."/>
            <person name="Rivarola-Duarte L."/>
            <person name="Spannagl M."/>
            <person name="Mayer K.F.X."/>
            <person name="Lu F.H."/>
            <person name="Bevan M.W."/>
            <person name="Leroy P."/>
            <person name="Li P."/>
            <person name="You F.M."/>
            <person name="Sun Q."/>
            <person name="Liu Z."/>
            <person name="Lyons E."/>
            <person name="Wicker T."/>
            <person name="Salzberg S.L."/>
            <person name="Devos K.M."/>
            <person name="Dvorak J."/>
        </authorList>
    </citation>
    <scope>NUCLEOTIDE SEQUENCE [LARGE SCALE GENOMIC DNA]</scope>
    <source>
        <strain evidence="6">cv. AL8/78</strain>
    </source>
</reference>
<dbReference type="Gene3D" id="3.90.550.10">
    <property type="entry name" value="Spore Coat Polysaccharide Biosynthesis Protein SpsA, Chain A"/>
    <property type="match status" value="1"/>
</dbReference>
<dbReference type="PANTHER" id="PTHR11183">
    <property type="entry name" value="GLYCOGENIN SUBFAMILY MEMBER"/>
    <property type="match status" value="1"/>
</dbReference>
<feature type="transmembrane region" description="Helical" evidence="4">
    <location>
        <begin position="279"/>
        <end position="304"/>
    </location>
</feature>
<evidence type="ECO:0000256" key="4">
    <source>
        <dbReference type="SAM" id="Phobius"/>
    </source>
</evidence>
<reference evidence="6" key="5">
    <citation type="journal article" date="2021" name="G3 (Bethesda)">
        <title>Aegilops tauschii genome assembly Aet v5.0 features greater sequence contiguity and improved annotation.</title>
        <authorList>
            <person name="Wang L."/>
            <person name="Zhu T."/>
            <person name="Rodriguez J.C."/>
            <person name="Deal K.R."/>
            <person name="Dubcovsky J."/>
            <person name="McGuire P.E."/>
            <person name="Lux T."/>
            <person name="Spannagl M."/>
            <person name="Mayer K.F.X."/>
            <person name="Baldrich P."/>
            <person name="Meyers B.C."/>
            <person name="Huo N."/>
            <person name="Gu Y.Q."/>
            <person name="Zhou H."/>
            <person name="Devos K.M."/>
            <person name="Bennetzen J.L."/>
            <person name="Unver T."/>
            <person name="Budak H."/>
            <person name="Gulick P.J."/>
            <person name="Galiba G."/>
            <person name="Kalapos B."/>
            <person name="Nelson D.R."/>
            <person name="Li P."/>
            <person name="You F.M."/>
            <person name="Luo M.C."/>
            <person name="Dvorak J."/>
        </authorList>
    </citation>
    <scope>NUCLEOTIDE SEQUENCE [LARGE SCALE GENOMIC DNA]</scope>
    <source>
        <strain evidence="6">cv. AL8/78</strain>
    </source>
</reference>
<feature type="transmembrane region" description="Helical" evidence="4">
    <location>
        <begin position="41"/>
        <end position="56"/>
    </location>
</feature>
<keyword evidence="4" id="KW-0472">Membrane</keyword>
<reference evidence="7" key="2">
    <citation type="journal article" date="2017" name="Nat. Plants">
        <title>The Aegilops tauschii genome reveals multiple impacts of transposons.</title>
        <authorList>
            <person name="Zhao G."/>
            <person name="Zou C."/>
            <person name="Li K."/>
            <person name="Wang K."/>
            <person name="Li T."/>
            <person name="Gao L."/>
            <person name="Zhang X."/>
            <person name="Wang H."/>
            <person name="Yang Z."/>
            <person name="Liu X."/>
            <person name="Jiang W."/>
            <person name="Mao L."/>
            <person name="Kong X."/>
            <person name="Jiao Y."/>
            <person name="Jia J."/>
        </authorList>
    </citation>
    <scope>NUCLEOTIDE SEQUENCE [LARGE SCALE GENOMIC DNA]</scope>
    <source>
        <strain evidence="7">cv. AL8/78</strain>
    </source>
</reference>
<proteinExistence type="inferred from homology"/>
<dbReference type="Pfam" id="PF01501">
    <property type="entry name" value="Glyco_transf_8"/>
    <property type="match status" value="1"/>
</dbReference>
<dbReference type="InterPro" id="IPR029044">
    <property type="entry name" value="Nucleotide-diphossugar_trans"/>
</dbReference>
<dbReference type="GO" id="GO:0016757">
    <property type="term" value="F:glycosyltransferase activity"/>
    <property type="evidence" value="ECO:0007669"/>
    <property type="project" value="UniProtKB-KW"/>
</dbReference>
<evidence type="ECO:0000256" key="1">
    <source>
        <dbReference type="ARBA" id="ARBA00022676"/>
    </source>
</evidence>
<accession>A0A453P4A8</accession>
<keyword evidence="5" id="KW-0732">Signal</keyword>
<keyword evidence="4" id="KW-1133">Transmembrane helix</keyword>
<feature type="signal peptide" evidence="5">
    <location>
        <begin position="1"/>
        <end position="24"/>
    </location>
</feature>
<evidence type="ECO:0000256" key="3">
    <source>
        <dbReference type="RuleBase" id="RU362027"/>
    </source>
</evidence>
<feature type="transmembrane region" description="Helical" evidence="4">
    <location>
        <begin position="248"/>
        <end position="267"/>
    </location>
</feature>
<dbReference type="SUPFAM" id="SSF53448">
    <property type="entry name" value="Nucleotide-diphospho-sugar transferases"/>
    <property type="match status" value="1"/>
</dbReference>
<reference evidence="6" key="4">
    <citation type="submission" date="2019-03" db="UniProtKB">
        <authorList>
            <consortium name="EnsemblPlants"/>
        </authorList>
    </citation>
    <scope>IDENTIFICATION</scope>
</reference>
<keyword evidence="4" id="KW-0812">Transmembrane</keyword>
<keyword evidence="1" id="KW-0328">Glycosyltransferase</keyword>
<organism evidence="6 7">
    <name type="scientific">Aegilops tauschii subsp. strangulata</name>
    <name type="common">Goatgrass</name>
    <dbReference type="NCBI Taxonomy" id="200361"/>
    <lineage>
        <taxon>Eukaryota</taxon>
        <taxon>Viridiplantae</taxon>
        <taxon>Streptophyta</taxon>
        <taxon>Embryophyta</taxon>
        <taxon>Tracheophyta</taxon>
        <taxon>Spermatophyta</taxon>
        <taxon>Magnoliopsida</taxon>
        <taxon>Liliopsida</taxon>
        <taxon>Poales</taxon>
        <taxon>Poaceae</taxon>
        <taxon>BOP clade</taxon>
        <taxon>Pooideae</taxon>
        <taxon>Triticodae</taxon>
        <taxon>Triticeae</taxon>
        <taxon>Triticinae</taxon>
        <taxon>Aegilops</taxon>
    </lineage>
</organism>
<keyword evidence="2" id="KW-0464">Manganese</keyword>
<evidence type="ECO:0000313" key="7">
    <source>
        <dbReference type="Proteomes" id="UP000015105"/>
    </source>
</evidence>